<keyword evidence="2" id="KW-0132">Cell division</keyword>
<evidence type="ECO:0000313" key="3">
    <source>
        <dbReference type="EMBL" id="SMO61610.1"/>
    </source>
</evidence>
<keyword evidence="2" id="KW-0963">Cytoplasm</keyword>
<comment type="function">
    <text evidence="2">Participates in chromosomal partition during cell division. May act via the formation of a condensin-like complex containing Smc and ScpB that pull DNA away from mid-cell into both cell halves.</text>
</comment>
<proteinExistence type="inferred from homology"/>
<dbReference type="PANTHER" id="PTHR33969:SF2">
    <property type="entry name" value="SEGREGATION AND CONDENSATION PROTEIN A"/>
    <property type="match status" value="1"/>
</dbReference>
<accession>A0A521CSI4</accession>
<evidence type="ECO:0000256" key="2">
    <source>
        <dbReference type="HAMAP-Rule" id="MF_01805"/>
    </source>
</evidence>
<dbReference type="RefSeq" id="WP_221929043.1">
    <property type="nucleotide sequence ID" value="NZ_FXSZ01000004.1"/>
</dbReference>
<reference evidence="3 4" key="1">
    <citation type="submission" date="2017-05" db="EMBL/GenBank/DDBJ databases">
        <authorList>
            <person name="Varghese N."/>
            <person name="Submissions S."/>
        </authorList>
    </citation>
    <scope>NUCLEOTIDE SEQUENCE [LARGE SCALE GENOMIC DNA]</scope>
    <source>
        <strain evidence="3 4">DSM 21342</strain>
    </source>
</reference>
<dbReference type="Proteomes" id="UP000315971">
    <property type="component" value="Unassembled WGS sequence"/>
</dbReference>
<dbReference type="GO" id="GO:0007059">
    <property type="term" value="P:chromosome segregation"/>
    <property type="evidence" value="ECO:0007669"/>
    <property type="project" value="UniProtKB-UniRule"/>
</dbReference>
<name>A0A521CSI4_9SPHI</name>
<organism evidence="3 4">
    <name type="scientific">Solitalea koreensis</name>
    <dbReference type="NCBI Taxonomy" id="543615"/>
    <lineage>
        <taxon>Bacteria</taxon>
        <taxon>Pseudomonadati</taxon>
        <taxon>Bacteroidota</taxon>
        <taxon>Sphingobacteriia</taxon>
        <taxon>Sphingobacteriales</taxon>
        <taxon>Sphingobacteriaceae</taxon>
        <taxon>Solitalea</taxon>
    </lineage>
</organism>
<dbReference type="GO" id="GO:0051301">
    <property type="term" value="P:cell division"/>
    <property type="evidence" value="ECO:0007669"/>
    <property type="project" value="UniProtKB-KW"/>
</dbReference>
<keyword evidence="2" id="KW-0159">Chromosome partition</keyword>
<gene>
    <name evidence="2" type="primary">scpA</name>
    <name evidence="3" type="ORF">SAMN06265350_104267</name>
</gene>
<comment type="subunit">
    <text evidence="2">Component of a cohesin-like complex composed of ScpA, ScpB and the Smc homodimer, in which ScpA and ScpB bind to the head domain of Smc. The presence of the three proteins is required for the association of the complex with DNA.</text>
</comment>
<comment type="subcellular location">
    <subcellularLocation>
        <location evidence="2">Cytoplasm</location>
    </subcellularLocation>
    <text evidence="2">Associated with two foci at the outer edges of the nucleoid region in young cells, and at four foci within both cell halves in older cells.</text>
</comment>
<dbReference type="AlphaFoldDB" id="A0A521CSI4"/>
<dbReference type="EMBL" id="FXSZ01000004">
    <property type="protein sequence ID" value="SMO61610.1"/>
    <property type="molecule type" value="Genomic_DNA"/>
</dbReference>
<dbReference type="HAMAP" id="MF_01805">
    <property type="entry name" value="ScpA"/>
    <property type="match status" value="1"/>
</dbReference>
<dbReference type="InterPro" id="IPR003768">
    <property type="entry name" value="ScpA"/>
</dbReference>
<dbReference type="Pfam" id="PF02616">
    <property type="entry name" value="SMC_ScpA"/>
    <property type="match status" value="1"/>
</dbReference>
<evidence type="ECO:0000313" key="4">
    <source>
        <dbReference type="Proteomes" id="UP000315971"/>
    </source>
</evidence>
<evidence type="ECO:0000256" key="1">
    <source>
        <dbReference type="ARBA" id="ARBA00044777"/>
    </source>
</evidence>
<keyword evidence="4" id="KW-1185">Reference proteome</keyword>
<dbReference type="Gene3D" id="6.10.250.2410">
    <property type="match status" value="1"/>
</dbReference>
<dbReference type="GO" id="GO:0005737">
    <property type="term" value="C:cytoplasm"/>
    <property type="evidence" value="ECO:0007669"/>
    <property type="project" value="UniProtKB-SubCell"/>
</dbReference>
<keyword evidence="2" id="KW-0131">Cell cycle</keyword>
<protein>
    <recommendedName>
        <fullName evidence="1 2">Segregation and condensation protein A</fullName>
    </recommendedName>
</protein>
<comment type="similarity">
    <text evidence="2">Belongs to the ScpA family.</text>
</comment>
<sequence>MEKPFLGLIEALNFWKNYLLDYECGKLFLRLIILDVLSFEIKLPQFEGPFDLLLFFIERDELDIHDIPIARITNDFLGYIHQLQALNIELASEFILVAATLMRIKAKLLIPRPELDAEGNEIDPRKDLIQKLLEYKKYKAVLAEFHHLEEERFKQERRGNIAKELQEIASQAAPGEELQTLDLYRLLMVYERVVARYNNDQKKVVHTVVQYPYTIEQQKKAILAMFAAADRVSFESVLSASKDKVQLVYNFLSILELLQQQMLDINIGLGFNNFWLSRKVTVDESVEEMEK</sequence>
<dbReference type="PANTHER" id="PTHR33969">
    <property type="entry name" value="SEGREGATION AND CONDENSATION PROTEIN A"/>
    <property type="match status" value="1"/>
</dbReference>
<dbReference type="GO" id="GO:0006260">
    <property type="term" value="P:DNA replication"/>
    <property type="evidence" value="ECO:0007669"/>
    <property type="project" value="UniProtKB-UniRule"/>
</dbReference>